<reference evidence="1" key="1">
    <citation type="submission" date="2023-09" db="EMBL/GenBank/DDBJ databases">
        <title>30 novel species of actinomycetes from the DSMZ collection.</title>
        <authorList>
            <person name="Nouioui I."/>
        </authorList>
    </citation>
    <scope>NUCLEOTIDE SEQUENCE</scope>
    <source>
        <strain evidence="1">DSM 115977</strain>
    </source>
</reference>
<evidence type="ECO:0000313" key="1">
    <source>
        <dbReference type="EMBL" id="MDT0530712.1"/>
    </source>
</evidence>
<dbReference type="SUPFAM" id="SSF55729">
    <property type="entry name" value="Acyl-CoA N-acyltransferases (Nat)"/>
    <property type="match status" value="1"/>
</dbReference>
<accession>A0ABU2WXQ5</accession>
<dbReference type="Proteomes" id="UP001180973">
    <property type="component" value="Unassembled WGS sequence"/>
</dbReference>
<organism evidence="1 2">
    <name type="scientific">Micromonospora reichwaldensis</name>
    <dbReference type="NCBI Taxonomy" id="3075516"/>
    <lineage>
        <taxon>Bacteria</taxon>
        <taxon>Bacillati</taxon>
        <taxon>Actinomycetota</taxon>
        <taxon>Actinomycetes</taxon>
        <taxon>Micromonosporales</taxon>
        <taxon>Micromonosporaceae</taxon>
        <taxon>Micromonospora</taxon>
    </lineage>
</organism>
<dbReference type="EMBL" id="JAVRFL010000018">
    <property type="protein sequence ID" value="MDT0530712.1"/>
    <property type="molecule type" value="Genomic_DNA"/>
</dbReference>
<name>A0ABU2WXQ5_9ACTN</name>
<protein>
    <recommendedName>
        <fullName evidence="3">N-acetyltransferase domain-containing protein</fullName>
    </recommendedName>
</protein>
<sequence length="245" mass="27555">MRTVVEPLRARPRPGDQMDRLFAGGWPAFITADRQVGRYLDRVREVFADLELVLLDGDGDLVTAGWAVPIRWDGDPAHLPEGYTDSLRRAVTGHDRDEAPDTLVVMAAQVRADLRGQGLAGDLLTALRSLAEQRGWARVIAPVRPTLKARYPLTPIERFAAWTREDGSPLDPWLRTHWRLGARVVAMAPRSQTMTGTVAEWRQWTGMVFPDSGDYVIPDGLSLLRVDLDRDQGTYTEPNVWVQHR</sequence>
<comment type="caution">
    <text evidence="1">The sequence shown here is derived from an EMBL/GenBank/DDBJ whole genome shotgun (WGS) entry which is preliminary data.</text>
</comment>
<evidence type="ECO:0000313" key="2">
    <source>
        <dbReference type="Proteomes" id="UP001180973"/>
    </source>
</evidence>
<gene>
    <name evidence="1" type="ORF">RM555_17095</name>
</gene>
<evidence type="ECO:0008006" key="3">
    <source>
        <dbReference type="Google" id="ProtNLM"/>
    </source>
</evidence>
<dbReference type="InterPro" id="IPR016181">
    <property type="entry name" value="Acyl_CoA_acyltransferase"/>
</dbReference>
<keyword evidence="2" id="KW-1185">Reference proteome</keyword>
<proteinExistence type="predicted"/>
<dbReference type="RefSeq" id="WP_311412684.1">
    <property type="nucleotide sequence ID" value="NZ_JAVRFL010000018.1"/>
</dbReference>
<dbReference type="Gene3D" id="3.40.630.30">
    <property type="match status" value="1"/>
</dbReference>